<dbReference type="InterPro" id="IPR002509">
    <property type="entry name" value="NODB_dom"/>
</dbReference>
<reference evidence="3" key="1">
    <citation type="submission" date="2016-10" db="EMBL/GenBank/DDBJ databases">
        <authorList>
            <person name="Varghese N."/>
            <person name="Submissions S."/>
        </authorList>
    </citation>
    <scope>NUCLEOTIDE SEQUENCE [LARGE SCALE GENOMIC DNA]</scope>
    <source>
        <strain evidence="3">CGMCC 1.10121</strain>
    </source>
</reference>
<dbReference type="EMBL" id="FODV01000002">
    <property type="protein sequence ID" value="SEO46692.1"/>
    <property type="molecule type" value="Genomic_DNA"/>
</dbReference>
<dbReference type="PROSITE" id="PS51318">
    <property type="entry name" value="TAT"/>
    <property type="match status" value="1"/>
</dbReference>
<dbReference type="SUPFAM" id="SSF88713">
    <property type="entry name" value="Glycoside hydrolase/deacetylase"/>
    <property type="match status" value="1"/>
</dbReference>
<dbReference type="Gene3D" id="3.20.20.370">
    <property type="entry name" value="Glycoside hydrolase/deacetylase"/>
    <property type="match status" value="1"/>
</dbReference>
<evidence type="ECO:0000313" key="3">
    <source>
        <dbReference type="Proteomes" id="UP000199126"/>
    </source>
</evidence>
<dbReference type="AlphaFoldDB" id="A0A1H8PXF0"/>
<feature type="domain" description="NodB homology" evidence="1">
    <location>
        <begin position="35"/>
        <end position="106"/>
    </location>
</feature>
<accession>A0A1H8PXF0</accession>
<protein>
    <submittedName>
        <fullName evidence="2">Polysaccharide deacetylase</fullName>
    </submittedName>
</protein>
<dbReference type="Proteomes" id="UP000199126">
    <property type="component" value="Unassembled WGS sequence"/>
</dbReference>
<sequence length="308" mass="32972">MSTHRFRATRRQALKAGVGALAASGFAGTVSASTDASCVLIYDDSPGHDYTKTFPVHRKEDAPGCLGCVSDYVRTPGGLDPEQLVEMADEGFEILSHTAHHHPVGSVGLAADVDAGDTELEASFGVHARFAGAPLQVEDDTGASFTATVAPRTDDQDGSVVRLDTPADAAVRVDDDARVRLADDFLHESLAESKAVLEGYDVDVDHFVAPYQIYDEHAATVVADHYDAVGNGVLGSGLNDAPVPYWLDRGTMAEQSKASVRRLARRAAEDDGLLLLGSHSWDERLTQPQIRMIIWAVRAGRAHAEDAR</sequence>
<organism evidence="2 3">
    <name type="scientific">Halogranum amylolyticum</name>
    <dbReference type="NCBI Taxonomy" id="660520"/>
    <lineage>
        <taxon>Archaea</taxon>
        <taxon>Methanobacteriati</taxon>
        <taxon>Methanobacteriota</taxon>
        <taxon>Stenosarchaea group</taxon>
        <taxon>Halobacteria</taxon>
        <taxon>Halobacteriales</taxon>
        <taxon>Haloferacaceae</taxon>
    </lineage>
</organism>
<dbReference type="GO" id="GO:0016810">
    <property type="term" value="F:hydrolase activity, acting on carbon-nitrogen (but not peptide) bonds"/>
    <property type="evidence" value="ECO:0007669"/>
    <property type="project" value="InterPro"/>
</dbReference>
<dbReference type="InterPro" id="IPR011330">
    <property type="entry name" value="Glyco_hydro/deAcase_b/a-brl"/>
</dbReference>
<dbReference type="Pfam" id="PF01522">
    <property type="entry name" value="Polysacc_deac_1"/>
    <property type="match status" value="1"/>
</dbReference>
<evidence type="ECO:0000313" key="2">
    <source>
        <dbReference type="EMBL" id="SEO46692.1"/>
    </source>
</evidence>
<proteinExistence type="predicted"/>
<dbReference type="GO" id="GO:0005975">
    <property type="term" value="P:carbohydrate metabolic process"/>
    <property type="evidence" value="ECO:0007669"/>
    <property type="project" value="InterPro"/>
</dbReference>
<evidence type="ECO:0000259" key="1">
    <source>
        <dbReference type="Pfam" id="PF01522"/>
    </source>
</evidence>
<dbReference type="OrthoDB" id="186535at2157"/>
<keyword evidence="3" id="KW-1185">Reference proteome</keyword>
<gene>
    <name evidence="2" type="ORF">SAMN04487948_102553</name>
</gene>
<name>A0A1H8PXF0_9EURY</name>
<dbReference type="InterPro" id="IPR006311">
    <property type="entry name" value="TAT_signal"/>
</dbReference>
<dbReference type="RefSeq" id="WP_139246555.1">
    <property type="nucleotide sequence ID" value="NZ_FODV01000002.1"/>
</dbReference>